<feature type="region of interest" description="Disordered" evidence="1">
    <location>
        <begin position="348"/>
        <end position="393"/>
    </location>
</feature>
<keyword evidence="2" id="KW-0472">Membrane</keyword>
<name>A0AAN6VAB9_9PEZI</name>
<proteinExistence type="predicted"/>
<protein>
    <submittedName>
        <fullName evidence="4">Uncharacterized protein</fullName>
    </submittedName>
</protein>
<dbReference type="InterPro" id="IPR028000">
    <property type="entry name" value="Pma1"/>
</dbReference>
<reference evidence="4" key="1">
    <citation type="journal article" date="2023" name="Mol. Phylogenet. Evol.">
        <title>Genome-scale phylogeny and comparative genomics of the fungal order Sordariales.</title>
        <authorList>
            <person name="Hensen N."/>
            <person name="Bonometti L."/>
            <person name="Westerberg I."/>
            <person name="Brannstrom I.O."/>
            <person name="Guillou S."/>
            <person name="Cros-Aarteil S."/>
            <person name="Calhoun S."/>
            <person name="Haridas S."/>
            <person name="Kuo A."/>
            <person name="Mondo S."/>
            <person name="Pangilinan J."/>
            <person name="Riley R."/>
            <person name="LaButti K."/>
            <person name="Andreopoulos B."/>
            <person name="Lipzen A."/>
            <person name="Chen C."/>
            <person name="Yan M."/>
            <person name="Daum C."/>
            <person name="Ng V."/>
            <person name="Clum A."/>
            <person name="Steindorff A."/>
            <person name="Ohm R.A."/>
            <person name="Martin F."/>
            <person name="Silar P."/>
            <person name="Natvig D.O."/>
            <person name="Lalanne C."/>
            <person name="Gautier V."/>
            <person name="Ament-Velasquez S.L."/>
            <person name="Kruys A."/>
            <person name="Hutchinson M.I."/>
            <person name="Powell A.J."/>
            <person name="Barry K."/>
            <person name="Miller A.N."/>
            <person name="Grigoriev I.V."/>
            <person name="Debuchy R."/>
            <person name="Gladieux P."/>
            <person name="Hiltunen Thoren M."/>
            <person name="Johannesson H."/>
        </authorList>
    </citation>
    <scope>NUCLEOTIDE SEQUENCE</scope>
    <source>
        <strain evidence="4">CBS 141.50</strain>
    </source>
</reference>
<comment type="caution">
    <text evidence="4">The sequence shown here is derived from an EMBL/GenBank/DDBJ whole genome shotgun (WGS) entry which is preliminary data.</text>
</comment>
<dbReference type="EMBL" id="MU853556">
    <property type="protein sequence ID" value="KAK4147296.1"/>
    <property type="molecule type" value="Genomic_DNA"/>
</dbReference>
<feature type="transmembrane region" description="Helical" evidence="2">
    <location>
        <begin position="282"/>
        <end position="305"/>
    </location>
</feature>
<keyword evidence="2" id="KW-1133">Transmembrane helix</keyword>
<feature type="region of interest" description="Disordered" evidence="1">
    <location>
        <begin position="158"/>
        <end position="179"/>
    </location>
</feature>
<organism evidence="4 5">
    <name type="scientific">Dichotomopilus funicola</name>
    <dbReference type="NCBI Taxonomy" id="1934379"/>
    <lineage>
        <taxon>Eukaryota</taxon>
        <taxon>Fungi</taxon>
        <taxon>Dikarya</taxon>
        <taxon>Ascomycota</taxon>
        <taxon>Pezizomycotina</taxon>
        <taxon>Sordariomycetes</taxon>
        <taxon>Sordariomycetidae</taxon>
        <taxon>Sordariales</taxon>
        <taxon>Chaetomiaceae</taxon>
        <taxon>Dichotomopilus</taxon>
    </lineage>
</organism>
<accession>A0AAN6VAB9</accession>
<feature type="compositionally biased region" description="Polar residues" evidence="1">
    <location>
        <begin position="238"/>
        <end position="254"/>
    </location>
</feature>
<feature type="compositionally biased region" description="Basic and acidic residues" evidence="1">
    <location>
        <begin position="378"/>
        <end position="393"/>
    </location>
</feature>
<keyword evidence="3" id="KW-0732">Signal</keyword>
<sequence>MLLLFLLTLSPLSLALPATTDSPFPVPWVTVDVHGSATTITPAVITTEGHLTTISAAPDNLLYTTTYTFSPGTGQPSTYTGLPPVATATGAEEGSLAGVFPACGPEANVGVVEPFCLPRGGSRLFPGRTYYITWSPSYFPPETQLTLQIFFTNSSFDPSRNTDTETDTDPINDTLGTPGLSIPSLSSSTGFYPWPIPPDFLTTHNIPVDQSLTLTFALSYHSSNTNPDSDSNSNPSNKPTFVTSTDPNDISDTTLRIGPTVYLTPTSQEEKGEESSKNPHNLLLQILLPVLLVILCIATFTYCVLSARRNGGHLPCVGIAVSPVLLGRRRGQVSRGIARLGEGEQNWNGKSGVDGGVGAGGVELTDRGGSSPGIGRNVFREEVQRQERERGKG</sequence>
<feature type="signal peptide" evidence="3">
    <location>
        <begin position="1"/>
        <end position="15"/>
    </location>
</feature>
<feature type="compositionally biased region" description="Gly residues" evidence="1">
    <location>
        <begin position="352"/>
        <end position="361"/>
    </location>
</feature>
<keyword evidence="5" id="KW-1185">Reference proteome</keyword>
<feature type="chain" id="PRO_5042847884" evidence="3">
    <location>
        <begin position="16"/>
        <end position="393"/>
    </location>
</feature>
<dbReference type="GeneID" id="87821933"/>
<evidence type="ECO:0000313" key="5">
    <source>
        <dbReference type="Proteomes" id="UP001302676"/>
    </source>
</evidence>
<dbReference type="Pfam" id="PF14610">
    <property type="entry name" value="Psg1"/>
    <property type="match status" value="1"/>
</dbReference>
<reference evidence="4" key="2">
    <citation type="submission" date="2023-05" db="EMBL/GenBank/DDBJ databases">
        <authorList>
            <consortium name="Lawrence Berkeley National Laboratory"/>
            <person name="Steindorff A."/>
            <person name="Hensen N."/>
            <person name="Bonometti L."/>
            <person name="Westerberg I."/>
            <person name="Brannstrom I.O."/>
            <person name="Guillou S."/>
            <person name="Cros-Aarteil S."/>
            <person name="Calhoun S."/>
            <person name="Haridas S."/>
            <person name="Kuo A."/>
            <person name="Mondo S."/>
            <person name="Pangilinan J."/>
            <person name="Riley R."/>
            <person name="Labutti K."/>
            <person name="Andreopoulos B."/>
            <person name="Lipzen A."/>
            <person name="Chen C."/>
            <person name="Yanf M."/>
            <person name="Daum C."/>
            <person name="Ng V."/>
            <person name="Clum A."/>
            <person name="Ohm R."/>
            <person name="Martin F."/>
            <person name="Silar P."/>
            <person name="Natvig D."/>
            <person name="Lalanne C."/>
            <person name="Gautier V."/>
            <person name="Ament-Velasquez S.L."/>
            <person name="Kruys A."/>
            <person name="Hutchinson M.I."/>
            <person name="Powell A.J."/>
            <person name="Barry K."/>
            <person name="Miller A.N."/>
            <person name="Grigoriev I.V."/>
            <person name="Debuchy R."/>
            <person name="Gladieux P."/>
            <person name="Thoren M.H."/>
            <person name="Johannesson H."/>
        </authorList>
    </citation>
    <scope>NUCLEOTIDE SEQUENCE</scope>
    <source>
        <strain evidence="4">CBS 141.50</strain>
    </source>
</reference>
<evidence type="ECO:0000256" key="2">
    <source>
        <dbReference type="SAM" id="Phobius"/>
    </source>
</evidence>
<feature type="compositionally biased region" description="Low complexity" evidence="1">
    <location>
        <begin position="223"/>
        <end position="237"/>
    </location>
</feature>
<gene>
    <name evidence="4" type="ORF">C8A04DRAFT_9011</name>
</gene>
<keyword evidence="2" id="KW-0812">Transmembrane</keyword>
<dbReference type="Proteomes" id="UP001302676">
    <property type="component" value="Unassembled WGS sequence"/>
</dbReference>
<evidence type="ECO:0000256" key="3">
    <source>
        <dbReference type="SAM" id="SignalP"/>
    </source>
</evidence>
<dbReference type="AlphaFoldDB" id="A0AAN6VAB9"/>
<evidence type="ECO:0000256" key="1">
    <source>
        <dbReference type="SAM" id="MobiDB-lite"/>
    </source>
</evidence>
<dbReference type="RefSeq" id="XP_062640667.1">
    <property type="nucleotide sequence ID" value="XM_062785320.1"/>
</dbReference>
<feature type="region of interest" description="Disordered" evidence="1">
    <location>
        <begin position="223"/>
        <end position="261"/>
    </location>
</feature>
<evidence type="ECO:0000313" key="4">
    <source>
        <dbReference type="EMBL" id="KAK4147296.1"/>
    </source>
</evidence>